<evidence type="ECO:0000313" key="2">
    <source>
        <dbReference type="Proteomes" id="UP000270094"/>
    </source>
</evidence>
<organism evidence="1 2">
    <name type="scientific">Strongylus vulgaris</name>
    <name type="common">Blood worm</name>
    <dbReference type="NCBI Taxonomy" id="40348"/>
    <lineage>
        <taxon>Eukaryota</taxon>
        <taxon>Metazoa</taxon>
        <taxon>Ecdysozoa</taxon>
        <taxon>Nematoda</taxon>
        <taxon>Chromadorea</taxon>
        <taxon>Rhabditida</taxon>
        <taxon>Rhabditina</taxon>
        <taxon>Rhabditomorpha</taxon>
        <taxon>Strongyloidea</taxon>
        <taxon>Strongylidae</taxon>
        <taxon>Strongylus</taxon>
    </lineage>
</organism>
<dbReference type="EMBL" id="UYYB01027862">
    <property type="protein sequence ID" value="VDM72910.1"/>
    <property type="molecule type" value="Genomic_DNA"/>
</dbReference>
<proteinExistence type="predicted"/>
<evidence type="ECO:0000313" key="1">
    <source>
        <dbReference type="EMBL" id="VDM72910.1"/>
    </source>
</evidence>
<keyword evidence="2" id="KW-1185">Reference proteome</keyword>
<sequence>MLTHLGCSEPQSAHLSLPGTRRICSNVVATSGTEQAPTFAAFLVALFGNIRLSDLVEEMGWLSYKKNIAVALRKILVMKYMTYNFVALM</sequence>
<name>A0A3P7IIS5_STRVU</name>
<gene>
    <name evidence="1" type="ORF">SVUK_LOCUS7908</name>
</gene>
<dbReference type="Proteomes" id="UP000270094">
    <property type="component" value="Unassembled WGS sequence"/>
</dbReference>
<protein>
    <submittedName>
        <fullName evidence="1">Uncharacterized protein</fullName>
    </submittedName>
</protein>
<dbReference type="AlphaFoldDB" id="A0A3P7IIS5"/>
<accession>A0A3P7IIS5</accession>
<reference evidence="1 2" key="1">
    <citation type="submission" date="2018-11" db="EMBL/GenBank/DDBJ databases">
        <authorList>
            <consortium name="Pathogen Informatics"/>
        </authorList>
    </citation>
    <scope>NUCLEOTIDE SEQUENCE [LARGE SCALE GENOMIC DNA]</scope>
</reference>